<dbReference type="AlphaFoldDB" id="A0A098SEU5"/>
<feature type="transmembrane region" description="Helical" evidence="8">
    <location>
        <begin position="246"/>
        <end position="272"/>
    </location>
</feature>
<dbReference type="CDD" id="cd18544">
    <property type="entry name" value="ABC_6TM_TmrA_like"/>
    <property type="match status" value="1"/>
</dbReference>
<feature type="transmembrane region" description="Helical" evidence="8">
    <location>
        <begin position="168"/>
        <end position="186"/>
    </location>
</feature>
<dbReference type="OrthoDB" id="9780296at2"/>
<dbReference type="FunFam" id="3.40.50.300:FF:000287">
    <property type="entry name" value="Multidrug ABC transporter ATP-binding protein"/>
    <property type="match status" value="1"/>
</dbReference>
<evidence type="ECO:0000256" key="8">
    <source>
        <dbReference type="SAM" id="Phobius"/>
    </source>
</evidence>
<dbReference type="Pfam" id="PF00005">
    <property type="entry name" value="ABC_tran"/>
    <property type="match status" value="1"/>
</dbReference>
<dbReference type="SUPFAM" id="SSF52540">
    <property type="entry name" value="P-loop containing nucleoside triphosphate hydrolases"/>
    <property type="match status" value="1"/>
</dbReference>
<dbReference type="SUPFAM" id="SSF90123">
    <property type="entry name" value="ABC transporter transmembrane region"/>
    <property type="match status" value="1"/>
</dbReference>
<feature type="transmembrane region" description="Helical" evidence="8">
    <location>
        <begin position="143"/>
        <end position="162"/>
    </location>
</feature>
<dbReference type="GO" id="GO:0015421">
    <property type="term" value="F:ABC-type oligopeptide transporter activity"/>
    <property type="evidence" value="ECO:0007669"/>
    <property type="project" value="TreeGrafter"/>
</dbReference>
<evidence type="ECO:0000256" key="3">
    <source>
        <dbReference type="ARBA" id="ARBA00022692"/>
    </source>
</evidence>
<proteinExistence type="predicted"/>
<comment type="caution">
    <text evidence="11">The sequence shown here is derived from an EMBL/GenBank/DDBJ whole genome shotgun (WGS) entry which is preliminary data.</text>
</comment>
<dbReference type="CDD" id="cd03254">
    <property type="entry name" value="ABCC_Glucan_exporter_like"/>
    <property type="match status" value="1"/>
</dbReference>
<dbReference type="InterPro" id="IPR039421">
    <property type="entry name" value="Type_1_exporter"/>
</dbReference>
<keyword evidence="2" id="KW-0813">Transport</keyword>
<dbReference type="GO" id="GO:0005886">
    <property type="term" value="C:plasma membrane"/>
    <property type="evidence" value="ECO:0007669"/>
    <property type="project" value="UniProtKB-SubCell"/>
</dbReference>
<dbReference type="SMART" id="SM00382">
    <property type="entry name" value="AAA"/>
    <property type="match status" value="1"/>
</dbReference>
<dbReference type="PANTHER" id="PTHR43394">
    <property type="entry name" value="ATP-DEPENDENT PERMEASE MDL1, MITOCHONDRIAL"/>
    <property type="match status" value="1"/>
</dbReference>
<dbReference type="InterPro" id="IPR036640">
    <property type="entry name" value="ABC1_TM_sf"/>
</dbReference>
<dbReference type="InterPro" id="IPR003439">
    <property type="entry name" value="ABC_transporter-like_ATP-bd"/>
</dbReference>
<organism evidence="11 12">
    <name type="scientific">Phaeodactylibacter xiamenensis</name>
    <dbReference type="NCBI Taxonomy" id="1524460"/>
    <lineage>
        <taxon>Bacteria</taxon>
        <taxon>Pseudomonadati</taxon>
        <taxon>Bacteroidota</taxon>
        <taxon>Saprospiria</taxon>
        <taxon>Saprospirales</taxon>
        <taxon>Haliscomenobacteraceae</taxon>
        <taxon>Phaeodactylibacter</taxon>
    </lineage>
</organism>
<dbReference type="PANTHER" id="PTHR43394:SF1">
    <property type="entry name" value="ATP-BINDING CASSETTE SUB-FAMILY B MEMBER 10, MITOCHONDRIAL"/>
    <property type="match status" value="1"/>
</dbReference>
<keyword evidence="6 8" id="KW-1133">Transmembrane helix</keyword>
<dbReference type="PROSITE" id="PS50893">
    <property type="entry name" value="ABC_TRANSPORTER_2"/>
    <property type="match status" value="1"/>
</dbReference>
<keyword evidence="5 11" id="KW-0067">ATP-binding</keyword>
<keyword evidence="7 8" id="KW-0472">Membrane</keyword>
<dbReference type="STRING" id="1524460.IX84_02470"/>
<protein>
    <submittedName>
        <fullName evidence="11">Antibiotic ABC transporter ATP-binding protein</fullName>
    </submittedName>
</protein>
<sequence>MASSDKNKVDYKLLGRVFAMAKPYRSVFITAATLAVLLAPISTARPYLIKVMVDDYIFASDIPGLSRMAMVLVGLLFLDSLCRYWFIYSTNLLGQSVIRDLRVKVFRHITKLRLTYFDRTPIGTSTTRTINDIEAINTVFSQGSITIIADLLTLVTVLGVMFYTSWKLTLICLTTMPFLILASYIFKEKVKKSYQRVRSHISAMNAFLQERISGMRIVQIFNSEREEMGKFKTINRDYTQANLDSILYYAVFFPVVEIISAASLGLMVWWGAQDALKASGVTLGALIAFPVYLDMLFRPIRTVANNFNNLQMGLVASERVFNLIDQDDRIEDQGEIKPEKLKGHIEFEKVHFAYQLPEYVLKDISFEVKPGETLAIVGSTGSGKSTIINILNRFYEIQKGRIKVDGTPIEDFDLEAYRKRIAIVLQDVFLFSGSVMENITLRDDRFSREEVVNAAKLIGAHEFIEKLPGGYDYKVMERGATLSMGQRQLISFVRALVFDPDILILDEATSSIDPETESVIQYAIEKLIARRTSIIIAHRLSTIRHANNIMVLSRGEVQEFGPHESLLQIEDGKYRNLYEMQFLQVAEGE</sequence>
<dbReference type="Gene3D" id="1.20.1560.10">
    <property type="entry name" value="ABC transporter type 1, transmembrane domain"/>
    <property type="match status" value="1"/>
</dbReference>
<evidence type="ECO:0000256" key="4">
    <source>
        <dbReference type="ARBA" id="ARBA00022741"/>
    </source>
</evidence>
<evidence type="ECO:0000259" key="10">
    <source>
        <dbReference type="PROSITE" id="PS50929"/>
    </source>
</evidence>
<feature type="transmembrane region" description="Helical" evidence="8">
    <location>
        <begin position="278"/>
        <end position="297"/>
    </location>
</feature>
<dbReference type="InterPro" id="IPR011527">
    <property type="entry name" value="ABC1_TM_dom"/>
</dbReference>
<dbReference type="GO" id="GO:0005524">
    <property type="term" value="F:ATP binding"/>
    <property type="evidence" value="ECO:0007669"/>
    <property type="project" value="UniProtKB-KW"/>
</dbReference>
<dbReference type="Pfam" id="PF00664">
    <property type="entry name" value="ABC_membrane"/>
    <property type="match status" value="1"/>
</dbReference>
<keyword evidence="3 8" id="KW-0812">Transmembrane</keyword>
<feature type="transmembrane region" description="Helical" evidence="8">
    <location>
        <begin position="68"/>
        <end position="86"/>
    </location>
</feature>
<keyword evidence="12" id="KW-1185">Reference proteome</keyword>
<name>A0A098SEU5_9BACT</name>
<dbReference type="RefSeq" id="WP_044216256.1">
    <property type="nucleotide sequence ID" value="NZ_JBKAGJ010000053.1"/>
</dbReference>
<dbReference type="PROSITE" id="PS50929">
    <property type="entry name" value="ABC_TM1F"/>
    <property type="match status" value="1"/>
</dbReference>
<evidence type="ECO:0000256" key="5">
    <source>
        <dbReference type="ARBA" id="ARBA00022840"/>
    </source>
</evidence>
<gene>
    <name evidence="11" type="ORF">IX84_02470</name>
</gene>
<dbReference type="InterPro" id="IPR027417">
    <property type="entry name" value="P-loop_NTPase"/>
</dbReference>
<accession>A0A098SEU5</accession>
<dbReference type="InterPro" id="IPR003593">
    <property type="entry name" value="AAA+_ATPase"/>
</dbReference>
<reference evidence="11 12" key="1">
    <citation type="journal article" date="2014" name="Int. J. Syst. Evol. Microbiol.">
        <title>Phaeodactylibacter xiamenensis gen. nov., sp. nov., a member of the family Saprospiraceae isolated from the marine alga Phaeodactylum tricornutum.</title>
        <authorList>
            <person name="Chen Z.Jr."/>
            <person name="Lei X."/>
            <person name="Lai Q."/>
            <person name="Li Y."/>
            <person name="Zhang B."/>
            <person name="Zhang J."/>
            <person name="Zhang H."/>
            <person name="Yang L."/>
            <person name="Zheng W."/>
            <person name="Tian Y."/>
            <person name="Yu Z."/>
            <person name="Xu H.Jr."/>
            <person name="Zheng T."/>
        </authorList>
    </citation>
    <scope>NUCLEOTIDE SEQUENCE [LARGE SCALE GENOMIC DNA]</scope>
    <source>
        <strain evidence="11 12">KD52</strain>
    </source>
</reference>
<evidence type="ECO:0000313" key="12">
    <source>
        <dbReference type="Proteomes" id="UP000029736"/>
    </source>
</evidence>
<feature type="domain" description="ABC transporter" evidence="9">
    <location>
        <begin position="345"/>
        <end position="579"/>
    </location>
</feature>
<evidence type="ECO:0000256" key="2">
    <source>
        <dbReference type="ARBA" id="ARBA00022448"/>
    </source>
</evidence>
<evidence type="ECO:0000313" key="11">
    <source>
        <dbReference type="EMBL" id="KGE89467.1"/>
    </source>
</evidence>
<keyword evidence="4" id="KW-0547">Nucleotide-binding</keyword>
<evidence type="ECO:0000256" key="1">
    <source>
        <dbReference type="ARBA" id="ARBA00004651"/>
    </source>
</evidence>
<evidence type="ECO:0000256" key="6">
    <source>
        <dbReference type="ARBA" id="ARBA00022989"/>
    </source>
</evidence>
<dbReference type="Gene3D" id="3.40.50.300">
    <property type="entry name" value="P-loop containing nucleotide triphosphate hydrolases"/>
    <property type="match status" value="1"/>
</dbReference>
<feature type="domain" description="ABC transmembrane type-1" evidence="10">
    <location>
        <begin position="29"/>
        <end position="312"/>
    </location>
</feature>
<dbReference type="EMBL" id="JPOS01000006">
    <property type="protein sequence ID" value="KGE89467.1"/>
    <property type="molecule type" value="Genomic_DNA"/>
</dbReference>
<comment type="subcellular location">
    <subcellularLocation>
        <location evidence="1">Cell membrane</location>
        <topology evidence="1">Multi-pass membrane protein</topology>
    </subcellularLocation>
</comment>
<dbReference type="Proteomes" id="UP000029736">
    <property type="component" value="Unassembled WGS sequence"/>
</dbReference>
<evidence type="ECO:0000256" key="7">
    <source>
        <dbReference type="ARBA" id="ARBA00023136"/>
    </source>
</evidence>
<dbReference type="GO" id="GO:0016887">
    <property type="term" value="F:ATP hydrolysis activity"/>
    <property type="evidence" value="ECO:0007669"/>
    <property type="project" value="InterPro"/>
</dbReference>
<evidence type="ECO:0000259" key="9">
    <source>
        <dbReference type="PROSITE" id="PS50893"/>
    </source>
</evidence>